<organism evidence="2 3">
    <name type="scientific">Simian cytomegalovirus (strain Colburn)</name>
    <dbReference type="NCBI Taxonomy" id="50292"/>
    <lineage>
        <taxon>Viruses</taxon>
        <taxon>Duplodnaviria</taxon>
        <taxon>Heunggongvirae</taxon>
        <taxon>Peploviricota</taxon>
        <taxon>Herviviricetes</taxon>
        <taxon>Herpesvirales</taxon>
        <taxon>Orthoherpesviridae</taxon>
        <taxon>Betaherpesvirinae</taxon>
        <taxon>Cytomegalovirus</taxon>
        <taxon>Cytomegalovirus cercopithecinebeta5</taxon>
    </lineage>
</organism>
<evidence type="ECO:0000313" key="3">
    <source>
        <dbReference type="Proteomes" id="UP000113346"/>
    </source>
</evidence>
<feature type="region of interest" description="Disordered" evidence="1">
    <location>
        <begin position="164"/>
        <end position="187"/>
    </location>
</feature>
<dbReference type="EMBL" id="FJ483969">
    <property type="protein sequence ID" value="AEV80674.1"/>
    <property type="molecule type" value="Genomic_DNA"/>
</dbReference>
<name>G8XU34_SCMVC</name>
<feature type="compositionally biased region" description="Basic and acidic residues" evidence="1">
    <location>
        <begin position="164"/>
        <end position="176"/>
    </location>
</feature>
<dbReference type="Proteomes" id="UP000113346">
    <property type="component" value="Segment"/>
</dbReference>
<protein>
    <submittedName>
        <fullName evidence="2">Protein O16</fullName>
    </submittedName>
</protein>
<reference evidence="2" key="1">
    <citation type="submission" date="2011-12" db="EMBL/GenBank/DDBJ databases">
        <title>Comparative genomics of primate cytomegaloviruses.</title>
        <authorList>
            <person name="Davison A.J."/>
            <person name="Holton M."/>
            <person name="Dolan A."/>
            <person name="Dargan D.J."/>
            <person name="Gatherer D."/>
            <person name="Hayward G.S."/>
        </authorList>
    </citation>
    <scope>NUCLEOTIDE SEQUENCE [LARGE SCALE GENOMIC DNA]</scope>
    <source>
        <strain evidence="2">Colburn</strain>
    </source>
</reference>
<organismHost>
    <name type="scientific">Macaca</name>
    <name type="common">macaques</name>
    <dbReference type="NCBI Taxonomy" id="9539"/>
</organismHost>
<feature type="compositionally biased region" description="Low complexity" evidence="1">
    <location>
        <begin position="177"/>
        <end position="187"/>
    </location>
</feature>
<evidence type="ECO:0000313" key="2">
    <source>
        <dbReference type="EMBL" id="AEV80674.1"/>
    </source>
</evidence>
<gene>
    <name evidence="2" type="primary">O16</name>
</gene>
<evidence type="ECO:0000256" key="1">
    <source>
        <dbReference type="SAM" id="MobiDB-lite"/>
    </source>
</evidence>
<proteinExistence type="predicted"/>
<sequence>MGTQRASTMKMVFAVKSTCGRWRQALRDALCCCLPRRRGPATTDAAVQTDISYSTCAAKHTKINVYLDVSSFPAAKIGINRDVFSTRVKALLRDGVKSVLKGVMLTGQLQTTVNVRVVACGYPVTLVGVIDTENFSNRMADELQRVLQHLLELLYQEFPEHAKHEFSRKKPTESETKTGSSSSMTCN</sequence>
<accession>G8XU34</accession>